<keyword evidence="4" id="KW-0949">S-adenosyl-L-methionine</keyword>
<dbReference type="SUPFAM" id="SSF53335">
    <property type="entry name" value="S-adenosyl-L-methionine-dependent methyltransferases"/>
    <property type="match status" value="1"/>
</dbReference>
<gene>
    <name evidence="8" type="ORF">V3391_06620</name>
</gene>
<sequence length="737" mass="78227">MADGSQHAFHLPPIKALSRLRAGEISVDLFAGGGGASTALEQALDRPVDIAINHNPWAVSMHAANHPYTRHLCEDVWEADPRREVAGRAVGWLHASPDCTHFSQAKGGQPRSRATRALSWVVLKWAGTVRPRIISLENVHQILKWGPLVAKRDAKTGRVLTLDMVPDAVTGRMIHRVAAPGERVPIDNQFLIPDKRQQGRTWRQFVAALRAMGYAVEWKRLKACDYGAGTSRERLFLIARCDGEPITWPEASHGPDRATPYVTAADCIDWSLTCPSIFTRNKPLADATLRRIARGIKRYVLDAAEPYIVEGSPPEIRHVPMGSEKADRHGRVPASVGVGTIQAGEGRKHDHRCPDGRRRRGDGVRPGRHGAGGELHRADACGVAQDVSAGLIVHATHGGERRAHSTSEPVPTITAANRGELMAVSPIVVQCANASANGVAGGGEPLGTVTAWPKGGSHAAVSAVLCGVGGRAGDSEPRSVAAPGYTTTAKADCAIAAATLIQTGYGERAGQAPRVPGLDKPVGTLVDGQKHAAVTAFLEQAAGGPNSNTSRPRAATEPVSTISTKGSQQRLCAVHLQHASTSNSNGGRGRIDLPLRTVLAGGQHHMVVEASLSPEHEAGALQVAAFLMKYHGAGANVPDLEDPISTISTKDRLALVTVTIRGTPYVIVDIGLRMLQRHELFRAQGFPAEYIIDRTADGRALSVSRSVAMVGNSVSPPPLRAIVAANLDPAEPARRAA</sequence>
<keyword evidence="2 8" id="KW-0489">Methyltransferase</keyword>
<feature type="compositionally biased region" description="Basic and acidic residues" evidence="7">
    <location>
        <begin position="345"/>
        <end position="365"/>
    </location>
</feature>
<feature type="region of interest" description="Disordered" evidence="7">
    <location>
        <begin position="541"/>
        <end position="564"/>
    </location>
</feature>
<keyword evidence="5" id="KW-0680">Restriction system</keyword>
<dbReference type="Gene3D" id="3.40.50.150">
    <property type="entry name" value="Vaccinia Virus protein VP39"/>
    <property type="match status" value="1"/>
</dbReference>
<comment type="caution">
    <text evidence="8">The sequence shown here is derived from an EMBL/GenBank/DDBJ whole genome shotgun (WGS) entry which is preliminary data.</text>
</comment>
<dbReference type="PANTHER" id="PTHR10629:SF52">
    <property type="entry name" value="DNA (CYTOSINE-5)-METHYLTRANSFERASE 1"/>
    <property type="match status" value="1"/>
</dbReference>
<evidence type="ECO:0000256" key="5">
    <source>
        <dbReference type="ARBA" id="ARBA00022747"/>
    </source>
</evidence>
<evidence type="ECO:0000256" key="6">
    <source>
        <dbReference type="ARBA" id="ARBA00047422"/>
    </source>
</evidence>
<accession>A0ABU7WD32</accession>
<dbReference type="EMBL" id="JAZHBM010000001">
    <property type="protein sequence ID" value="MEF3081885.1"/>
    <property type="molecule type" value="Genomic_DNA"/>
</dbReference>
<feature type="region of interest" description="Disordered" evidence="7">
    <location>
        <begin position="345"/>
        <end position="375"/>
    </location>
</feature>
<evidence type="ECO:0000313" key="8">
    <source>
        <dbReference type="EMBL" id="MEF3081885.1"/>
    </source>
</evidence>
<protein>
    <recommendedName>
        <fullName evidence="1">DNA (cytosine-5-)-methyltransferase</fullName>
        <ecNumber evidence="1">2.1.1.37</ecNumber>
    </recommendedName>
</protein>
<dbReference type="GO" id="GO:0032259">
    <property type="term" value="P:methylation"/>
    <property type="evidence" value="ECO:0007669"/>
    <property type="project" value="UniProtKB-KW"/>
</dbReference>
<evidence type="ECO:0000256" key="1">
    <source>
        <dbReference type="ARBA" id="ARBA00011975"/>
    </source>
</evidence>
<evidence type="ECO:0000256" key="7">
    <source>
        <dbReference type="SAM" id="MobiDB-lite"/>
    </source>
</evidence>
<proteinExistence type="predicted"/>
<dbReference type="RefSeq" id="WP_332077599.1">
    <property type="nucleotide sequence ID" value="NZ_JAZHBM010000001.1"/>
</dbReference>
<evidence type="ECO:0000256" key="4">
    <source>
        <dbReference type="ARBA" id="ARBA00022691"/>
    </source>
</evidence>
<dbReference type="EC" id="2.1.1.37" evidence="1"/>
<evidence type="ECO:0000256" key="2">
    <source>
        <dbReference type="ARBA" id="ARBA00022603"/>
    </source>
</evidence>
<evidence type="ECO:0000256" key="3">
    <source>
        <dbReference type="ARBA" id="ARBA00022679"/>
    </source>
</evidence>
<dbReference type="InterPro" id="IPR050390">
    <property type="entry name" value="C5-Methyltransferase"/>
</dbReference>
<dbReference type="Pfam" id="PF00145">
    <property type="entry name" value="DNA_methylase"/>
    <property type="match status" value="2"/>
</dbReference>
<organism evidence="8 9">
    <name type="scientific">Luteimonas flava</name>
    <dbReference type="NCBI Taxonomy" id="3115822"/>
    <lineage>
        <taxon>Bacteria</taxon>
        <taxon>Pseudomonadati</taxon>
        <taxon>Pseudomonadota</taxon>
        <taxon>Gammaproteobacteria</taxon>
        <taxon>Lysobacterales</taxon>
        <taxon>Lysobacteraceae</taxon>
        <taxon>Luteimonas</taxon>
    </lineage>
</organism>
<keyword evidence="3" id="KW-0808">Transferase</keyword>
<dbReference type="Proteomes" id="UP001358324">
    <property type="component" value="Unassembled WGS sequence"/>
</dbReference>
<comment type="catalytic activity">
    <reaction evidence="6">
        <text>a 2'-deoxycytidine in DNA + S-adenosyl-L-methionine = a 5-methyl-2'-deoxycytidine in DNA + S-adenosyl-L-homocysteine + H(+)</text>
        <dbReference type="Rhea" id="RHEA:13681"/>
        <dbReference type="Rhea" id="RHEA-COMP:11369"/>
        <dbReference type="Rhea" id="RHEA-COMP:11370"/>
        <dbReference type="ChEBI" id="CHEBI:15378"/>
        <dbReference type="ChEBI" id="CHEBI:57856"/>
        <dbReference type="ChEBI" id="CHEBI:59789"/>
        <dbReference type="ChEBI" id="CHEBI:85452"/>
        <dbReference type="ChEBI" id="CHEBI:85454"/>
        <dbReference type="EC" id="2.1.1.37"/>
    </reaction>
</comment>
<evidence type="ECO:0000313" key="9">
    <source>
        <dbReference type="Proteomes" id="UP001358324"/>
    </source>
</evidence>
<dbReference type="InterPro" id="IPR029063">
    <property type="entry name" value="SAM-dependent_MTases_sf"/>
</dbReference>
<name>A0ABU7WD32_9GAMM</name>
<dbReference type="GO" id="GO:0008168">
    <property type="term" value="F:methyltransferase activity"/>
    <property type="evidence" value="ECO:0007669"/>
    <property type="project" value="UniProtKB-KW"/>
</dbReference>
<dbReference type="InterPro" id="IPR001525">
    <property type="entry name" value="C5_MeTfrase"/>
</dbReference>
<reference evidence="8 9" key="1">
    <citation type="submission" date="2024-01" db="EMBL/GenBank/DDBJ databases">
        <title>Novel species of the genus Luteimonas isolated from rivers.</title>
        <authorList>
            <person name="Lu H."/>
        </authorList>
    </citation>
    <scope>NUCLEOTIDE SEQUENCE [LARGE SCALE GENOMIC DNA]</scope>
    <source>
        <strain evidence="8 9">SMYT11W</strain>
    </source>
</reference>
<keyword evidence="9" id="KW-1185">Reference proteome</keyword>
<dbReference type="PANTHER" id="PTHR10629">
    <property type="entry name" value="CYTOSINE-SPECIFIC METHYLTRANSFERASE"/>
    <property type="match status" value="1"/>
</dbReference>